<keyword evidence="18" id="KW-1185">Reference proteome</keyword>
<evidence type="ECO:0000256" key="3">
    <source>
        <dbReference type="ARBA" id="ARBA00008216"/>
    </source>
</evidence>
<dbReference type="GO" id="GO:0035556">
    <property type="term" value="P:intracellular signal transduction"/>
    <property type="evidence" value="ECO:0007669"/>
    <property type="project" value="TreeGrafter"/>
</dbReference>
<keyword evidence="7 13" id="KW-0812">Transmembrane</keyword>
<feature type="disulfide bond" evidence="12">
    <location>
        <begin position="306"/>
        <end position="315"/>
    </location>
</feature>
<dbReference type="InterPro" id="IPR013098">
    <property type="entry name" value="Ig_I-set"/>
</dbReference>
<evidence type="ECO:0000256" key="11">
    <source>
        <dbReference type="ARBA" id="ARBA00023157"/>
    </source>
</evidence>
<dbReference type="Gene3D" id="2.10.25.10">
    <property type="entry name" value="Laminin"/>
    <property type="match status" value="1"/>
</dbReference>
<dbReference type="GO" id="GO:0007399">
    <property type="term" value="P:nervous system development"/>
    <property type="evidence" value="ECO:0007669"/>
    <property type="project" value="InterPro"/>
</dbReference>
<dbReference type="GO" id="GO:0005615">
    <property type="term" value="C:extracellular space"/>
    <property type="evidence" value="ECO:0007669"/>
    <property type="project" value="TreeGrafter"/>
</dbReference>
<protein>
    <submittedName>
        <fullName evidence="17">DgyrCDS11984</fullName>
    </submittedName>
</protein>
<dbReference type="GO" id="GO:0008083">
    <property type="term" value="F:growth factor activity"/>
    <property type="evidence" value="ECO:0007669"/>
    <property type="project" value="UniProtKB-KW"/>
</dbReference>
<evidence type="ECO:0000256" key="14">
    <source>
        <dbReference type="SAM" id="SignalP"/>
    </source>
</evidence>
<evidence type="ECO:0000313" key="17">
    <source>
        <dbReference type="EMBL" id="CAD5123661.1"/>
    </source>
</evidence>
<name>A0A7I8W8F1_9ANNE</name>
<dbReference type="InterPro" id="IPR040180">
    <property type="entry name" value="Neuregulin"/>
</dbReference>
<evidence type="ECO:0000256" key="10">
    <source>
        <dbReference type="ARBA" id="ARBA00023136"/>
    </source>
</evidence>
<comment type="similarity">
    <text evidence="3">Belongs to the neuregulin family.</text>
</comment>
<keyword evidence="8 13" id="KW-1133">Transmembrane helix</keyword>
<dbReference type="InterPro" id="IPR013783">
    <property type="entry name" value="Ig-like_fold"/>
</dbReference>
<dbReference type="EMBL" id="CAJFCJ010000019">
    <property type="protein sequence ID" value="CAD5123661.1"/>
    <property type="molecule type" value="Genomic_DNA"/>
</dbReference>
<dbReference type="InterPro" id="IPR036179">
    <property type="entry name" value="Ig-like_dom_sf"/>
</dbReference>
<dbReference type="OrthoDB" id="6162427at2759"/>
<dbReference type="GO" id="GO:0048513">
    <property type="term" value="P:animal organ development"/>
    <property type="evidence" value="ECO:0007669"/>
    <property type="project" value="TreeGrafter"/>
</dbReference>
<feature type="domain" description="Ig-like" evidence="16">
    <location>
        <begin position="158"/>
        <end position="239"/>
    </location>
</feature>
<evidence type="ECO:0000256" key="2">
    <source>
        <dbReference type="ARBA" id="ARBA00004613"/>
    </source>
</evidence>
<evidence type="ECO:0000256" key="6">
    <source>
        <dbReference type="ARBA" id="ARBA00022536"/>
    </source>
</evidence>
<feature type="signal peptide" evidence="14">
    <location>
        <begin position="1"/>
        <end position="18"/>
    </location>
</feature>
<keyword evidence="14" id="KW-0732">Signal</keyword>
<accession>A0A7I8W8F1</accession>
<evidence type="ECO:0000256" key="8">
    <source>
        <dbReference type="ARBA" id="ARBA00022989"/>
    </source>
</evidence>
<dbReference type="SUPFAM" id="SSF48726">
    <property type="entry name" value="Immunoglobulin"/>
    <property type="match status" value="1"/>
</dbReference>
<feature type="transmembrane region" description="Helical" evidence="13">
    <location>
        <begin position="342"/>
        <end position="364"/>
    </location>
</feature>
<feature type="disulfide bond" evidence="12">
    <location>
        <begin position="287"/>
        <end position="304"/>
    </location>
</feature>
<evidence type="ECO:0000313" key="18">
    <source>
        <dbReference type="Proteomes" id="UP000549394"/>
    </source>
</evidence>
<evidence type="ECO:0000256" key="13">
    <source>
        <dbReference type="SAM" id="Phobius"/>
    </source>
</evidence>
<evidence type="ECO:0000256" key="4">
    <source>
        <dbReference type="ARBA" id="ARBA00022475"/>
    </source>
</evidence>
<keyword evidence="5" id="KW-0964">Secreted</keyword>
<dbReference type="PROSITE" id="PS50835">
    <property type="entry name" value="IG_LIKE"/>
    <property type="match status" value="1"/>
</dbReference>
<feature type="domain" description="EGF-like" evidence="15">
    <location>
        <begin position="277"/>
        <end position="316"/>
    </location>
</feature>
<dbReference type="SUPFAM" id="SSF57196">
    <property type="entry name" value="EGF/Laminin"/>
    <property type="match status" value="1"/>
</dbReference>
<feature type="chain" id="PRO_5029471388" evidence="14">
    <location>
        <begin position="19"/>
        <end position="450"/>
    </location>
</feature>
<sequence length="450" mass="51407">MFQCVVALLISLLLLISSEDCPHRNYYDSLWSFYNRSTQIIVVGRTYSELKRTPNTPVSRIFIKTIGNNELNIGQKTTTWINVEINSNELCKNRLHNNTKYIKKNKTYIWYLKASKRPQENIAFHEASAFPDSIRNRKVVNALKKATCSRSKCDARLPNDPTITASFKRNNLHINCKIDGGYPKAAALFMKDGRPLRKGHVRYKRNGITLRIQDRKEDDSGIYTCKVFNVAGSRTKTVTVPRNKKPVVKPTDSSTAPTTEMVSISSISPSGLSPNARVEHCKIQSFCLNGGVCYNIPSIHMRFCRCKEDYVGYRCQFPFPEGMIGKIAEQQKLETDRVITRVILAGIVLLLIMVILLAFFMRCFHKSQRKRFMRYKQELNAKEPLVQNHNSLNIQYQTPTNVHSIGVQTDPSLDPSLLARQGNKYDEFNEDCIAESQDSTDKRQGIFFSP</sequence>
<dbReference type="PANTHER" id="PTHR11100">
    <property type="entry name" value="HEREGULIN-NEUREGULIN FAMILY MEMBER"/>
    <property type="match status" value="1"/>
</dbReference>
<comment type="subcellular location">
    <subcellularLocation>
        <location evidence="1">Cell membrane</location>
        <topology evidence="1">Single-pass type I membrane protein</topology>
    </subcellularLocation>
    <subcellularLocation>
        <location evidence="2">Secreted</location>
    </subcellularLocation>
</comment>
<evidence type="ECO:0000256" key="9">
    <source>
        <dbReference type="ARBA" id="ARBA00023030"/>
    </source>
</evidence>
<keyword evidence="4" id="KW-1003">Cell membrane</keyword>
<dbReference type="PROSITE" id="PS00022">
    <property type="entry name" value="EGF_1"/>
    <property type="match status" value="1"/>
</dbReference>
<dbReference type="Gene3D" id="2.60.40.10">
    <property type="entry name" value="Immunoglobulins"/>
    <property type="match status" value="1"/>
</dbReference>
<dbReference type="AlphaFoldDB" id="A0A7I8W8F1"/>
<evidence type="ECO:0000259" key="15">
    <source>
        <dbReference type="PROSITE" id="PS50026"/>
    </source>
</evidence>
<evidence type="ECO:0000256" key="5">
    <source>
        <dbReference type="ARBA" id="ARBA00022525"/>
    </source>
</evidence>
<dbReference type="Proteomes" id="UP000549394">
    <property type="component" value="Unassembled WGS sequence"/>
</dbReference>
<dbReference type="GO" id="GO:0005886">
    <property type="term" value="C:plasma membrane"/>
    <property type="evidence" value="ECO:0007669"/>
    <property type="project" value="UniProtKB-SubCell"/>
</dbReference>
<keyword evidence="9" id="KW-0339">Growth factor</keyword>
<organism evidence="17 18">
    <name type="scientific">Dimorphilus gyrociliatus</name>
    <dbReference type="NCBI Taxonomy" id="2664684"/>
    <lineage>
        <taxon>Eukaryota</taxon>
        <taxon>Metazoa</taxon>
        <taxon>Spiralia</taxon>
        <taxon>Lophotrochozoa</taxon>
        <taxon>Annelida</taxon>
        <taxon>Polychaeta</taxon>
        <taxon>Polychaeta incertae sedis</taxon>
        <taxon>Dinophilidae</taxon>
        <taxon>Dimorphilus</taxon>
    </lineage>
</organism>
<proteinExistence type="inferred from homology"/>
<dbReference type="InterPro" id="IPR000742">
    <property type="entry name" value="EGF"/>
</dbReference>
<evidence type="ECO:0000256" key="7">
    <source>
        <dbReference type="ARBA" id="ARBA00022692"/>
    </source>
</evidence>
<dbReference type="PROSITE" id="PS50026">
    <property type="entry name" value="EGF_3"/>
    <property type="match status" value="1"/>
</dbReference>
<dbReference type="InterPro" id="IPR007110">
    <property type="entry name" value="Ig-like_dom"/>
</dbReference>
<evidence type="ECO:0000256" key="12">
    <source>
        <dbReference type="PROSITE-ProRule" id="PRU00076"/>
    </source>
</evidence>
<keyword evidence="6 12" id="KW-0245">EGF-like domain</keyword>
<gene>
    <name evidence="17" type="ORF">DGYR_LOCUS11320</name>
</gene>
<comment type="caution">
    <text evidence="12">Lacks conserved residue(s) required for the propagation of feature annotation.</text>
</comment>
<reference evidence="17 18" key="1">
    <citation type="submission" date="2020-08" db="EMBL/GenBank/DDBJ databases">
        <authorList>
            <person name="Hejnol A."/>
        </authorList>
    </citation>
    <scope>NUCLEOTIDE SEQUENCE [LARGE SCALE GENOMIC DNA]</scope>
</reference>
<dbReference type="PANTHER" id="PTHR11100:SF12">
    <property type="entry name" value="PROTEIN VEIN"/>
    <property type="match status" value="1"/>
</dbReference>
<comment type="caution">
    <text evidence="17">The sequence shown here is derived from an EMBL/GenBank/DDBJ whole genome shotgun (WGS) entry which is preliminary data.</text>
</comment>
<evidence type="ECO:0000256" key="1">
    <source>
        <dbReference type="ARBA" id="ARBA00004251"/>
    </source>
</evidence>
<evidence type="ECO:0000259" key="16">
    <source>
        <dbReference type="PROSITE" id="PS50835"/>
    </source>
</evidence>
<dbReference type="Pfam" id="PF07679">
    <property type="entry name" value="I-set"/>
    <property type="match status" value="1"/>
</dbReference>
<keyword evidence="11 12" id="KW-1015">Disulfide bond</keyword>
<dbReference type="CDD" id="cd00054">
    <property type="entry name" value="EGF_CA"/>
    <property type="match status" value="1"/>
</dbReference>
<keyword evidence="10 13" id="KW-0472">Membrane</keyword>